<protein>
    <submittedName>
        <fullName evidence="1">Uncharacterized protein</fullName>
    </submittedName>
</protein>
<dbReference type="RefSeq" id="WP_197921072.1">
    <property type="nucleotide sequence ID" value="NZ_JAEANY010000002.1"/>
</dbReference>
<proteinExistence type="predicted"/>
<gene>
    <name evidence="1" type="ORF">I5L03_07260</name>
</gene>
<keyword evidence="2" id="KW-1185">Reference proteome</keyword>
<comment type="caution">
    <text evidence="1">The sequence shown here is derived from an EMBL/GenBank/DDBJ whole genome shotgun (WGS) entry which is preliminary data.</text>
</comment>
<reference evidence="1 2" key="1">
    <citation type="submission" date="2020-11" db="EMBL/GenBank/DDBJ databases">
        <title>Erythrobacter sediminis sp. nov., a marine bacterium from a tidal flat of Garorim Bay.</title>
        <authorList>
            <person name="Kim D."/>
            <person name="Yoo Y."/>
            <person name="Kim J.-J."/>
        </authorList>
    </citation>
    <scope>NUCLEOTIDE SEQUENCE [LARGE SCALE GENOMIC DNA]</scope>
    <source>
        <strain evidence="1 2">JGD-13</strain>
    </source>
</reference>
<accession>A0ABS0N354</accession>
<evidence type="ECO:0000313" key="2">
    <source>
        <dbReference type="Proteomes" id="UP000602442"/>
    </source>
</evidence>
<name>A0ABS0N354_9SPHN</name>
<dbReference type="Proteomes" id="UP000602442">
    <property type="component" value="Unassembled WGS sequence"/>
</dbReference>
<evidence type="ECO:0000313" key="1">
    <source>
        <dbReference type="EMBL" id="MBH5322382.1"/>
    </source>
</evidence>
<organism evidence="1 2">
    <name type="scientific">Aurantiacibacter sediminis</name>
    <dbReference type="NCBI Taxonomy" id="2793064"/>
    <lineage>
        <taxon>Bacteria</taxon>
        <taxon>Pseudomonadati</taxon>
        <taxon>Pseudomonadota</taxon>
        <taxon>Alphaproteobacteria</taxon>
        <taxon>Sphingomonadales</taxon>
        <taxon>Erythrobacteraceae</taxon>
        <taxon>Aurantiacibacter</taxon>
    </lineage>
</organism>
<dbReference type="EMBL" id="JAEANY010000002">
    <property type="protein sequence ID" value="MBH5322382.1"/>
    <property type="molecule type" value="Genomic_DNA"/>
</dbReference>
<sequence length="296" mass="33040">MVRLDEIENALDIEQETELEDISEADSLEEDRAALLANEVGRRTNVLADAYPFSISENGEKLSFLPELNFGRLSYLICLILNNSWTSGRLQAPLRLTNEELRSARDIFEVVSLFAALGRTGGPGFLLGTNRAGAEALLRRLRDVCEKVGEGRARDAVPAAAPPAANDDGVDIISVELEPDGPPMRVFSFGQSASGQNFKDKPIKNLVEGFLDIWFDTQPQNTEAAMYIPAILDQNDLRYYNGRLGLMIHRPRLAAYAQRGFELYLQNQELVHYVDDVDAPQAFYNAYLRRIETDVA</sequence>